<dbReference type="SUPFAM" id="SSF51905">
    <property type="entry name" value="FAD/NAD(P)-binding domain"/>
    <property type="match status" value="1"/>
</dbReference>
<protein>
    <submittedName>
        <fullName evidence="4">NAD(P)/FAD-dependent oxidoreductase</fullName>
    </submittedName>
</protein>
<evidence type="ECO:0000256" key="2">
    <source>
        <dbReference type="ARBA" id="ARBA00023002"/>
    </source>
</evidence>
<dbReference type="RefSeq" id="WP_226384362.1">
    <property type="nucleotide sequence ID" value="NZ_JADCKA010000001.1"/>
</dbReference>
<comment type="caution">
    <text evidence="4">The sequence shown here is derived from an EMBL/GenBank/DDBJ whole genome shotgun (WGS) entry which is preliminary data.</text>
</comment>
<evidence type="ECO:0000313" key="5">
    <source>
        <dbReference type="Proteomes" id="UP001516588"/>
    </source>
</evidence>
<proteinExistence type="predicted"/>
<name>A0ABR9QVX9_9FIRM</name>
<keyword evidence="5" id="KW-1185">Reference proteome</keyword>
<organism evidence="4 5">
    <name type="scientific">Gallibacter intestinalis</name>
    <dbReference type="NCBI Taxonomy" id="2779356"/>
    <lineage>
        <taxon>Bacteria</taxon>
        <taxon>Bacillati</taxon>
        <taxon>Bacillota</taxon>
        <taxon>Clostridia</taxon>
        <taxon>Eubacteriales</taxon>
        <taxon>Eubacteriaceae</taxon>
        <taxon>Gallibacter</taxon>
    </lineage>
</organism>
<dbReference type="Gene3D" id="3.50.50.60">
    <property type="entry name" value="FAD/NAD(P)-binding domain"/>
    <property type="match status" value="2"/>
</dbReference>
<reference evidence="4 5" key="1">
    <citation type="submission" date="2020-10" db="EMBL/GenBank/DDBJ databases">
        <title>ChiBAC.</title>
        <authorList>
            <person name="Zenner C."/>
            <person name="Hitch T.C.A."/>
            <person name="Clavel T."/>
        </authorList>
    </citation>
    <scope>NUCLEOTIDE SEQUENCE [LARGE SCALE GENOMIC DNA]</scope>
    <source>
        <strain evidence="4 5">DSM 108706</strain>
    </source>
</reference>
<dbReference type="PANTHER" id="PTHR48105">
    <property type="entry name" value="THIOREDOXIN REDUCTASE 1-RELATED-RELATED"/>
    <property type="match status" value="1"/>
</dbReference>
<gene>
    <name evidence="4" type="ORF">INF20_00100</name>
</gene>
<feature type="domain" description="FAD/NAD(P)-binding" evidence="3">
    <location>
        <begin position="3"/>
        <end position="272"/>
    </location>
</feature>
<keyword evidence="2" id="KW-0560">Oxidoreductase</keyword>
<dbReference type="PRINTS" id="PR00368">
    <property type="entry name" value="FADPNR"/>
</dbReference>
<dbReference type="Proteomes" id="UP001516588">
    <property type="component" value="Unassembled WGS sequence"/>
</dbReference>
<keyword evidence="1" id="KW-0285">Flavoprotein</keyword>
<evidence type="ECO:0000256" key="1">
    <source>
        <dbReference type="ARBA" id="ARBA00022630"/>
    </source>
</evidence>
<dbReference type="EMBL" id="JADCKA010000001">
    <property type="protein sequence ID" value="MBE5034690.1"/>
    <property type="molecule type" value="Genomic_DNA"/>
</dbReference>
<dbReference type="PRINTS" id="PR00469">
    <property type="entry name" value="PNDRDTASEII"/>
</dbReference>
<dbReference type="InterPro" id="IPR023753">
    <property type="entry name" value="FAD/NAD-binding_dom"/>
</dbReference>
<accession>A0ABR9QVX9</accession>
<sequence>MTDILIIGSGPAGISAALYAARAGMDTLVVSSGQSALFKAHMIENYYGGSIPGDELYEKGIAQAKELGIEIKEDQVVGLGFDGDFIVTGEKSQYKAKAVIISTGSARKAPPLPGLSEFEGRGVSYCAVCDGFFHRGKNVAVLGSGTYALHEAMELSPIVESVTILTDGQTPEFSLPDSVTNISVDTGKIKELTGEELLSSVVFEDGKALDVSGVFVAIGTAGSSDLARKLGAVTEGTKIAVNGEMATNIPGLYAAGDCTPGMLQVAKAVYQGAEAATSAIKFVRSQNK</sequence>
<evidence type="ECO:0000313" key="4">
    <source>
        <dbReference type="EMBL" id="MBE5034690.1"/>
    </source>
</evidence>
<evidence type="ECO:0000259" key="3">
    <source>
        <dbReference type="Pfam" id="PF07992"/>
    </source>
</evidence>
<dbReference type="InterPro" id="IPR050097">
    <property type="entry name" value="Ferredoxin-NADP_redctase_2"/>
</dbReference>
<dbReference type="Pfam" id="PF07992">
    <property type="entry name" value="Pyr_redox_2"/>
    <property type="match status" value="1"/>
</dbReference>
<dbReference type="InterPro" id="IPR036188">
    <property type="entry name" value="FAD/NAD-bd_sf"/>
</dbReference>